<evidence type="ECO:0000256" key="2">
    <source>
        <dbReference type="ARBA" id="ARBA00022679"/>
    </source>
</evidence>
<feature type="domain" description="N-end rule aminoacyl transferase C-terminal" evidence="8">
    <location>
        <begin position="300"/>
        <end position="439"/>
    </location>
</feature>
<accession>K1QCZ5</accession>
<evidence type="ECO:0000313" key="9">
    <source>
        <dbReference type="EMBL" id="EKC31868.1"/>
    </source>
</evidence>
<proteinExistence type="inferred from homology"/>
<dbReference type="InParanoid" id="K1QCZ5"/>
<dbReference type="PANTHER" id="PTHR21367:SF1">
    <property type="entry name" value="ARGINYL-TRNA--PROTEIN TRANSFERASE 1"/>
    <property type="match status" value="1"/>
</dbReference>
<dbReference type="GO" id="GO:0004057">
    <property type="term" value="F:arginyl-tRNA--protein transferase activity"/>
    <property type="evidence" value="ECO:0007669"/>
    <property type="project" value="UniProtKB-EC"/>
</dbReference>
<dbReference type="SUPFAM" id="SSF55729">
    <property type="entry name" value="Acyl-CoA N-acyltransferases (Nat)"/>
    <property type="match status" value="1"/>
</dbReference>
<feature type="domain" description="N-end aminoacyl transferase N-terminal" evidence="7">
    <location>
        <begin position="22"/>
        <end position="93"/>
    </location>
</feature>
<dbReference type="InterPro" id="IPR007471">
    <property type="entry name" value="N-end_Aminoacyl_Trfase_N"/>
</dbReference>
<dbReference type="InterPro" id="IPR016181">
    <property type="entry name" value="Acyl_CoA_acyltransferase"/>
</dbReference>
<evidence type="ECO:0000256" key="1">
    <source>
        <dbReference type="ARBA" id="ARBA00009991"/>
    </source>
</evidence>
<evidence type="ECO:0000256" key="5">
    <source>
        <dbReference type="PIRNR" id="PIRNR037207"/>
    </source>
</evidence>
<feature type="compositionally biased region" description="Basic and acidic residues" evidence="6">
    <location>
        <begin position="128"/>
        <end position="152"/>
    </location>
</feature>
<evidence type="ECO:0000259" key="7">
    <source>
        <dbReference type="Pfam" id="PF04376"/>
    </source>
</evidence>
<organism evidence="9">
    <name type="scientific">Magallana gigas</name>
    <name type="common">Pacific oyster</name>
    <name type="synonym">Crassostrea gigas</name>
    <dbReference type="NCBI Taxonomy" id="29159"/>
    <lineage>
        <taxon>Eukaryota</taxon>
        <taxon>Metazoa</taxon>
        <taxon>Spiralia</taxon>
        <taxon>Lophotrochozoa</taxon>
        <taxon>Mollusca</taxon>
        <taxon>Bivalvia</taxon>
        <taxon>Autobranchia</taxon>
        <taxon>Pteriomorphia</taxon>
        <taxon>Ostreida</taxon>
        <taxon>Ostreoidea</taxon>
        <taxon>Ostreidae</taxon>
        <taxon>Magallana</taxon>
    </lineage>
</organism>
<keyword evidence="3 5" id="KW-0833">Ubl conjugation pathway</keyword>
<dbReference type="InterPro" id="IPR017137">
    <property type="entry name" value="Arg-tRNA-P_Trfase_1_euk"/>
</dbReference>
<evidence type="ECO:0000259" key="8">
    <source>
        <dbReference type="Pfam" id="PF04377"/>
    </source>
</evidence>
<reference evidence="9" key="1">
    <citation type="journal article" date="2012" name="Nature">
        <title>The oyster genome reveals stress adaptation and complexity of shell formation.</title>
        <authorList>
            <person name="Zhang G."/>
            <person name="Fang X."/>
            <person name="Guo X."/>
            <person name="Li L."/>
            <person name="Luo R."/>
            <person name="Xu F."/>
            <person name="Yang P."/>
            <person name="Zhang L."/>
            <person name="Wang X."/>
            <person name="Qi H."/>
            <person name="Xiong Z."/>
            <person name="Que H."/>
            <person name="Xie Y."/>
            <person name="Holland P.W."/>
            <person name="Paps J."/>
            <person name="Zhu Y."/>
            <person name="Wu F."/>
            <person name="Chen Y."/>
            <person name="Wang J."/>
            <person name="Peng C."/>
            <person name="Meng J."/>
            <person name="Yang L."/>
            <person name="Liu J."/>
            <person name="Wen B."/>
            <person name="Zhang N."/>
            <person name="Huang Z."/>
            <person name="Zhu Q."/>
            <person name="Feng Y."/>
            <person name="Mount A."/>
            <person name="Hedgecock D."/>
            <person name="Xu Z."/>
            <person name="Liu Y."/>
            <person name="Domazet-Loso T."/>
            <person name="Du Y."/>
            <person name="Sun X."/>
            <person name="Zhang S."/>
            <person name="Liu B."/>
            <person name="Cheng P."/>
            <person name="Jiang X."/>
            <person name="Li J."/>
            <person name="Fan D."/>
            <person name="Wang W."/>
            <person name="Fu W."/>
            <person name="Wang T."/>
            <person name="Wang B."/>
            <person name="Zhang J."/>
            <person name="Peng Z."/>
            <person name="Li Y."/>
            <person name="Li N."/>
            <person name="Wang J."/>
            <person name="Chen M."/>
            <person name="He Y."/>
            <person name="Tan F."/>
            <person name="Song X."/>
            <person name="Zheng Q."/>
            <person name="Huang R."/>
            <person name="Yang H."/>
            <person name="Du X."/>
            <person name="Chen L."/>
            <person name="Yang M."/>
            <person name="Gaffney P.M."/>
            <person name="Wang S."/>
            <person name="Luo L."/>
            <person name="She Z."/>
            <person name="Ming Y."/>
            <person name="Huang W."/>
            <person name="Zhang S."/>
            <person name="Huang B."/>
            <person name="Zhang Y."/>
            <person name="Qu T."/>
            <person name="Ni P."/>
            <person name="Miao G."/>
            <person name="Wang J."/>
            <person name="Wang Q."/>
            <person name="Steinberg C.E."/>
            <person name="Wang H."/>
            <person name="Li N."/>
            <person name="Qian L."/>
            <person name="Zhang G."/>
            <person name="Li Y."/>
            <person name="Yang H."/>
            <person name="Liu X."/>
            <person name="Wang J."/>
            <person name="Yin Y."/>
            <person name="Wang J."/>
        </authorList>
    </citation>
    <scope>NUCLEOTIDE SEQUENCE [LARGE SCALE GENOMIC DNA]</scope>
    <source>
        <strain evidence="9">05x7-T-G4-1.051#20</strain>
    </source>
</reference>
<dbReference type="Pfam" id="PF04376">
    <property type="entry name" value="ATE_N"/>
    <property type="match status" value="1"/>
</dbReference>
<dbReference type="InterPro" id="IPR007472">
    <property type="entry name" value="N-end_Aminoacyl_Trfase_C"/>
</dbReference>
<dbReference type="GO" id="GO:0005737">
    <property type="term" value="C:cytoplasm"/>
    <property type="evidence" value="ECO:0007669"/>
    <property type="project" value="TreeGrafter"/>
</dbReference>
<name>K1QCZ5_MAGGI</name>
<dbReference type="Pfam" id="PF04377">
    <property type="entry name" value="ATE_C"/>
    <property type="match status" value="1"/>
</dbReference>
<keyword evidence="2 5" id="KW-0808">Transferase</keyword>
<dbReference type="PANTHER" id="PTHR21367">
    <property type="entry name" value="ARGININE-TRNA-PROTEIN TRANSFERASE 1"/>
    <property type="match status" value="1"/>
</dbReference>
<evidence type="ECO:0000256" key="6">
    <source>
        <dbReference type="SAM" id="MobiDB-lite"/>
    </source>
</evidence>
<dbReference type="FunCoup" id="K1QCZ5">
    <property type="interactions" value="1750"/>
</dbReference>
<gene>
    <name evidence="9" type="ORF">CGI_10011088</name>
</gene>
<feature type="compositionally biased region" description="Basic and acidic residues" evidence="6">
    <location>
        <begin position="174"/>
        <end position="189"/>
    </location>
</feature>
<comment type="catalytic activity">
    <reaction evidence="5">
        <text>an N-terminal L-alpha-aminoacyl-[protein] + L-arginyl-tRNA(Arg) = an N-terminal L-arginyl-L-aminoacyl-[protein] + tRNA(Arg) + H(+)</text>
        <dbReference type="Rhea" id="RHEA:10208"/>
        <dbReference type="Rhea" id="RHEA-COMP:9658"/>
        <dbReference type="Rhea" id="RHEA-COMP:9673"/>
        <dbReference type="Rhea" id="RHEA-COMP:10636"/>
        <dbReference type="Rhea" id="RHEA-COMP:10638"/>
        <dbReference type="ChEBI" id="CHEBI:15378"/>
        <dbReference type="ChEBI" id="CHEBI:78442"/>
        <dbReference type="ChEBI" id="CHEBI:78513"/>
        <dbReference type="ChEBI" id="CHEBI:78597"/>
        <dbReference type="ChEBI" id="CHEBI:83562"/>
        <dbReference type="EC" id="2.3.2.8"/>
    </reaction>
</comment>
<feature type="region of interest" description="Disordered" evidence="6">
    <location>
        <begin position="108"/>
        <end position="213"/>
    </location>
</feature>
<dbReference type="EMBL" id="JH818456">
    <property type="protein sequence ID" value="EKC31868.1"/>
    <property type="molecule type" value="Genomic_DNA"/>
</dbReference>
<evidence type="ECO:0000256" key="4">
    <source>
        <dbReference type="ARBA" id="ARBA00023315"/>
    </source>
</evidence>
<protein>
    <recommendedName>
        <fullName evidence="5">Arginyl-tRNA--protein transferase 1</fullName>
        <shortName evidence="5">Arginyltransferase 1</shortName>
        <shortName evidence="5">R-transferase 1</shortName>
        <ecNumber evidence="5">2.3.2.8</ecNumber>
    </recommendedName>
    <alternativeName>
        <fullName evidence="5">Arginine-tRNA--protein transferase 1</fullName>
    </alternativeName>
</protein>
<dbReference type="EC" id="2.3.2.8" evidence="5"/>
<dbReference type="HOGENOM" id="CLU_020349_1_1_1"/>
<comment type="similarity">
    <text evidence="1 5">Belongs to the R-transferase family.</text>
</comment>
<feature type="compositionally biased region" description="Basic and acidic residues" evidence="6">
    <location>
        <begin position="203"/>
        <end position="213"/>
    </location>
</feature>
<evidence type="ECO:0000256" key="3">
    <source>
        <dbReference type="ARBA" id="ARBA00022786"/>
    </source>
</evidence>
<dbReference type="PIRSF" id="PIRSF037207">
    <property type="entry name" value="ATE1_euk"/>
    <property type="match status" value="1"/>
</dbReference>
<comment type="function">
    <text evidence="5">Involved in the post-translational conjugation of arginine to the N-terminal aspartate or glutamate of a protein. This arginylation is required for degradation of the protein via the ubiquitin pathway.</text>
</comment>
<dbReference type="AlphaFoldDB" id="K1QCZ5"/>
<sequence length="529" mass="61163">MAEESVGPGIVEWYGGGDRPGHRCGYCKSTDSNVSDGMWAHNLTVQDYQDLIDRGWRRSGKYCYKPKMDTTCCPHYTIKQDALNFKMSKSHKKIIKQFNKFLIHGKKKGEHDMPEGEESVKGGGADPGSKEETSVDHNSPKEDKSMEAEQIKKTPKPGLGADPTKPKCKKAKDLRREKKLAKQTEKRQTETQADNTEQSKQQKSQEKTLEDLLREPEQTENCAHKLEIRLVRSEPASEEFTRSFTPAHNVYHSYQMIIHKDPPNKPSVAQYTRFLCDSPLEVRLVRVNPPSSEFRKSHRESYGIFKEYQMKIHKEDECDCSMGQFDDFLCEGPLEEEYREGGPPMGYGSFHQHYLLDGQIIAVGVIDILPSCVSSVYLYYDPDYDFLSLGTYSALREIAFVRELNKKAPDLKYYYMGYYIHSCPKMRYKGQYYPSFLLCPEVFSWHPIEECSPKLDKNRYSRFADPDKEDEGGRVDLDSVMILHRRMAMTYQQYKLLNPKTKTQHDDVVRKYAGFVGRSCATRMLLYRN</sequence>
<feature type="compositionally biased region" description="Basic and acidic residues" evidence="6">
    <location>
        <begin position="109"/>
        <end position="120"/>
    </location>
</feature>
<keyword evidence="4 5" id="KW-0012">Acyltransferase</keyword>
<dbReference type="InterPro" id="IPR030700">
    <property type="entry name" value="N-end_Aminoacyl_Trfase"/>
</dbReference>